<dbReference type="CDD" id="cd21109">
    <property type="entry name" value="SPASM"/>
    <property type="match status" value="1"/>
</dbReference>
<dbReference type="SFLD" id="SFLDS00029">
    <property type="entry name" value="Radical_SAM"/>
    <property type="match status" value="1"/>
</dbReference>
<dbReference type="PROSITE" id="PS51918">
    <property type="entry name" value="RADICAL_SAM"/>
    <property type="match status" value="1"/>
</dbReference>
<evidence type="ECO:0000256" key="2">
    <source>
        <dbReference type="ARBA" id="ARBA00022485"/>
    </source>
</evidence>
<dbReference type="GO" id="GO:0003824">
    <property type="term" value="F:catalytic activity"/>
    <property type="evidence" value="ECO:0007669"/>
    <property type="project" value="InterPro"/>
</dbReference>
<keyword evidence="4" id="KW-0479">Metal-binding</keyword>
<dbReference type="Pfam" id="PF13186">
    <property type="entry name" value="SPASM"/>
    <property type="match status" value="1"/>
</dbReference>
<keyword evidence="5" id="KW-0408">Iron</keyword>
<evidence type="ECO:0000259" key="7">
    <source>
        <dbReference type="PROSITE" id="PS51918"/>
    </source>
</evidence>
<evidence type="ECO:0000256" key="6">
    <source>
        <dbReference type="ARBA" id="ARBA00023014"/>
    </source>
</evidence>
<evidence type="ECO:0000256" key="4">
    <source>
        <dbReference type="ARBA" id="ARBA00022723"/>
    </source>
</evidence>
<evidence type="ECO:0000256" key="5">
    <source>
        <dbReference type="ARBA" id="ARBA00023004"/>
    </source>
</evidence>
<dbReference type="Gene3D" id="3.20.20.70">
    <property type="entry name" value="Aldolase class I"/>
    <property type="match status" value="1"/>
</dbReference>
<dbReference type="InterPro" id="IPR023885">
    <property type="entry name" value="4Fe4S-binding_SPASM_dom"/>
</dbReference>
<name>A0A2M7BAV0_9BACT</name>
<dbReference type="InterPro" id="IPR034391">
    <property type="entry name" value="AdoMet-like_SPASM_containing"/>
</dbReference>
<evidence type="ECO:0000256" key="1">
    <source>
        <dbReference type="ARBA" id="ARBA00001966"/>
    </source>
</evidence>
<dbReference type="AlphaFoldDB" id="A0A2M7BAV0"/>
<comment type="cofactor">
    <cofactor evidence="1">
        <name>[4Fe-4S] cluster</name>
        <dbReference type="ChEBI" id="CHEBI:49883"/>
    </cofactor>
</comment>
<comment type="caution">
    <text evidence="8">The sequence shown here is derived from an EMBL/GenBank/DDBJ whole genome shotgun (WGS) entry which is preliminary data.</text>
</comment>
<dbReference type="SFLD" id="SFLDG01387">
    <property type="entry name" value="BtrN-like_SPASM_domain_contain"/>
    <property type="match status" value="1"/>
</dbReference>
<dbReference type="InterPro" id="IPR007197">
    <property type="entry name" value="rSAM"/>
</dbReference>
<sequence>MLKKVVYHARIKKIAAWFLGSEVAKNPFYLWFYKNYIKFQIKKLEKAPLRVMVENTNICNANCVFCPHQIMKRQTGIIGLETFEKIVKQAKEMGIGELTLHGFGEPLLDKDFFAKVKVAKNFGIPLVRTNTNGMYLTKEKLKDVFTSGLDEIYISFDAASESTFQKIRPGLNFIQVETNILGLIKEKKKRKAKKPKIFLSFVESKENACETGQYLQKWQDLVDGVSISFLHNWAGKLKKNEEKRQRDPCRLLWTDLVINWNGDVPLCCSDYEGRIILGNVNQQTLKEIWRGEKLKKIREFHLKGSFDKIDLCKDCDLNYHTKLPWWGL</sequence>
<organism evidence="8 9">
    <name type="scientific">Candidatus Shapirobacteria bacterium CG03_land_8_20_14_0_80_39_12</name>
    <dbReference type="NCBI Taxonomy" id="1974879"/>
    <lineage>
        <taxon>Bacteria</taxon>
        <taxon>Candidatus Shapironibacteriota</taxon>
    </lineage>
</organism>
<gene>
    <name evidence="8" type="ORF">COS54_03425</name>
</gene>
<dbReference type="SUPFAM" id="SSF102114">
    <property type="entry name" value="Radical SAM enzymes"/>
    <property type="match status" value="1"/>
</dbReference>
<evidence type="ECO:0000313" key="8">
    <source>
        <dbReference type="EMBL" id="PIV00258.1"/>
    </source>
</evidence>
<evidence type="ECO:0000256" key="3">
    <source>
        <dbReference type="ARBA" id="ARBA00022691"/>
    </source>
</evidence>
<dbReference type="CDD" id="cd01335">
    <property type="entry name" value="Radical_SAM"/>
    <property type="match status" value="1"/>
</dbReference>
<dbReference type="InterPro" id="IPR058240">
    <property type="entry name" value="rSAM_sf"/>
</dbReference>
<keyword evidence="2" id="KW-0004">4Fe-4S</keyword>
<dbReference type="PANTHER" id="PTHR11228">
    <property type="entry name" value="RADICAL SAM DOMAIN PROTEIN"/>
    <property type="match status" value="1"/>
</dbReference>
<dbReference type="Proteomes" id="UP000229631">
    <property type="component" value="Unassembled WGS sequence"/>
</dbReference>
<dbReference type="PANTHER" id="PTHR11228:SF34">
    <property type="entry name" value="TUNGSTEN-CONTAINING ALDEHYDE FERREDOXIN OXIDOREDUCTASE COFACTOR MODIFYING PROTEIN"/>
    <property type="match status" value="1"/>
</dbReference>
<dbReference type="GO" id="GO:0051536">
    <property type="term" value="F:iron-sulfur cluster binding"/>
    <property type="evidence" value="ECO:0007669"/>
    <property type="project" value="UniProtKB-KW"/>
</dbReference>
<accession>A0A2M7BAV0</accession>
<dbReference type="SFLD" id="SFLDG01067">
    <property type="entry name" value="SPASM/twitch_domain_containing"/>
    <property type="match status" value="1"/>
</dbReference>
<feature type="domain" description="Radical SAM core" evidence="7">
    <location>
        <begin position="45"/>
        <end position="263"/>
    </location>
</feature>
<protein>
    <recommendedName>
        <fullName evidence="7">Radical SAM core domain-containing protein</fullName>
    </recommendedName>
</protein>
<proteinExistence type="predicted"/>
<evidence type="ECO:0000313" key="9">
    <source>
        <dbReference type="Proteomes" id="UP000229631"/>
    </source>
</evidence>
<reference evidence="9" key="1">
    <citation type="submission" date="2017-09" db="EMBL/GenBank/DDBJ databases">
        <title>Depth-based differentiation of microbial function through sediment-hosted aquifers and enrichment of novel symbionts in the deep terrestrial subsurface.</title>
        <authorList>
            <person name="Probst A.J."/>
            <person name="Ladd B."/>
            <person name="Jarett J.K."/>
            <person name="Geller-Mcgrath D.E."/>
            <person name="Sieber C.M.K."/>
            <person name="Emerson J.B."/>
            <person name="Anantharaman K."/>
            <person name="Thomas B.C."/>
            <person name="Malmstrom R."/>
            <person name="Stieglmeier M."/>
            <person name="Klingl A."/>
            <person name="Woyke T."/>
            <person name="Ryan C.M."/>
            <person name="Banfield J.F."/>
        </authorList>
    </citation>
    <scope>NUCLEOTIDE SEQUENCE [LARGE SCALE GENOMIC DNA]</scope>
</reference>
<keyword evidence="6" id="KW-0411">Iron-sulfur</keyword>
<dbReference type="EMBL" id="PEVC01000059">
    <property type="protein sequence ID" value="PIV00258.1"/>
    <property type="molecule type" value="Genomic_DNA"/>
</dbReference>
<dbReference type="InterPro" id="IPR050377">
    <property type="entry name" value="Radical_SAM_PqqE_MftC-like"/>
</dbReference>
<dbReference type="Pfam" id="PF04055">
    <property type="entry name" value="Radical_SAM"/>
    <property type="match status" value="1"/>
</dbReference>
<dbReference type="GO" id="GO:0046872">
    <property type="term" value="F:metal ion binding"/>
    <property type="evidence" value="ECO:0007669"/>
    <property type="project" value="UniProtKB-KW"/>
</dbReference>
<dbReference type="InterPro" id="IPR013785">
    <property type="entry name" value="Aldolase_TIM"/>
</dbReference>
<keyword evidence="3" id="KW-0949">S-adenosyl-L-methionine</keyword>